<dbReference type="Proteomes" id="UP000537131">
    <property type="component" value="Unassembled WGS sequence"/>
</dbReference>
<accession>A0A7Y0EHY7</accession>
<proteinExistence type="predicted"/>
<feature type="transmembrane region" description="Helical" evidence="1">
    <location>
        <begin position="33"/>
        <end position="51"/>
    </location>
</feature>
<organism evidence="2 3">
    <name type="scientific">Clostridium muellerianum</name>
    <dbReference type="NCBI Taxonomy" id="2716538"/>
    <lineage>
        <taxon>Bacteria</taxon>
        <taxon>Bacillati</taxon>
        <taxon>Bacillota</taxon>
        <taxon>Clostridia</taxon>
        <taxon>Eubacteriales</taxon>
        <taxon>Clostridiaceae</taxon>
        <taxon>Clostridium</taxon>
    </lineage>
</organism>
<sequence>MNNRFKNYGLWVSIAAFIPMLLNGFGIDILPKNYSEVVNALLGILVTAGLLNNPQTKCKGYLDDKNTEENKDK</sequence>
<keyword evidence="3" id="KW-1185">Reference proteome</keyword>
<dbReference type="EMBL" id="JABBNI010000014">
    <property type="protein sequence ID" value="NMM62755.1"/>
    <property type="molecule type" value="Genomic_DNA"/>
</dbReference>
<keyword evidence="1" id="KW-0472">Membrane</keyword>
<evidence type="ECO:0000313" key="2">
    <source>
        <dbReference type="EMBL" id="NMM62755.1"/>
    </source>
</evidence>
<comment type="caution">
    <text evidence="2">The sequence shown here is derived from an EMBL/GenBank/DDBJ whole genome shotgun (WGS) entry which is preliminary data.</text>
</comment>
<dbReference type="RefSeq" id="WP_169297353.1">
    <property type="nucleotide sequence ID" value="NZ_JABBNI010000014.1"/>
</dbReference>
<reference evidence="2 3" key="2">
    <citation type="submission" date="2020-06" db="EMBL/GenBank/DDBJ databases">
        <title>Complete Genome Sequence of Clostridium muelleri sp. nov. P21T, an Acid-Alcohol Producing Acetogen Isolated from Old Hay.</title>
        <authorList>
            <person name="Duncan K.E."/>
            <person name="Tanner R.S."/>
        </authorList>
    </citation>
    <scope>NUCLEOTIDE SEQUENCE [LARGE SCALE GENOMIC DNA]</scope>
    <source>
        <strain evidence="2 3">P21</strain>
    </source>
</reference>
<evidence type="ECO:0000313" key="3">
    <source>
        <dbReference type="Proteomes" id="UP000537131"/>
    </source>
</evidence>
<feature type="transmembrane region" description="Helical" evidence="1">
    <location>
        <begin position="7"/>
        <end position="27"/>
    </location>
</feature>
<reference evidence="2 3" key="1">
    <citation type="submission" date="2020-04" db="EMBL/GenBank/DDBJ databases">
        <authorList>
            <person name="Doyle D.A."/>
        </authorList>
    </citation>
    <scope>NUCLEOTIDE SEQUENCE [LARGE SCALE GENOMIC DNA]</scope>
    <source>
        <strain evidence="2 3">P21</strain>
    </source>
</reference>
<keyword evidence="1" id="KW-0812">Transmembrane</keyword>
<evidence type="ECO:0000256" key="1">
    <source>
        <dbReference type="SAM" id="Phobius"/>
    </source>
</evidence>
<dbReference type="AlphaFoldDB" id="A0A7Y0EHY7"/>
<gene>
    <name evidence="2" type="ORF">HBE96_08605</name>
</gene>
<protein>
    <submittedName>
        <fullName evidence="2">Holin</fullName>
    </submittedName>
</protein>
<name>A0A7Y0EHY7_9CLOT</name>
<keyword evidence="1" id="KW-1133">Transmembrane helix</keyword>